<proteinExistence type="inferred from homology"/>
<evidence type="ECO:0000256" key="2">
    <source>
        <dbReference type="ARBA" id="ARBA00005262"/>
    </source>
</evidence>
<evidence type="ECO:0000313" key="9">
    <source>
        <dbReference type="EMBL" id="GJJ14290.1"/>
    </source>
</evidence>
<dbReference type="EMBL" id="BPWL01000009">
    <property type="protein sequence ID" value="GJJ14290.1"/>
    <property type="molecule type" value="Genomic_DNA"/>
</dbReference>
<feature type="transmembrane region" description="Helical" evidence="8">
    <location>
        <begin position="26"/>
        <end position="44"/>
    </location>
</feature>
<dbReference type="GO" id="GO:0015109">
    <property type="term" value="F:chromate transmembrane transporter activity"/>
    <property type="evidence" value="ECO:0007669"/>
    <property type="project" value="InterPro"/>
</dbReference>
<dbReference type="InterPro" id="IPR003370">
    <property type="entry name" value="Chromate_transpt"/>
</dbReference>
<name>A0AAV5AQZ1_9AGAM</name>
<evidence type="ECO:0000313" key="10">
    <source>
        <dbReference type="Proteomes" id="UP001050691"/>
    </source>
</evidence>
<evidence type="ECO:0000256" key="8">
    <source>
        <dbReference type="SAM" id="Phobius"/>
    </source>
</evidence>
<sequence>MAAVVHQVAAPRKSLAARCIEVLRFYGPLGFVAFGGPSANIVLLRKIFVRDEKWLDDKTFTDLLALSSALPGPAFSQYDGMLFSDLVQPQLAFSISLLRGGMIPGLLSFVLLTGPGALAMFGFGFGVKHISNTLPDIVFALFSGLNAAAVGLIALAAYNLSQKVITDPITRIEVFLSAAFATCFDSQWLYPVLVAAGGLATLVWDWTTPFRSKIKARAGTVMKNKRDENRVVEDNRDVEQGKEKGEPSSIPDVNSPEIINIAAPSGPTSPQPDFIDVKTPMESVAADEKDETVATEHQLSPYFTLGSWGGFFITVAYILFLVLVIILRATVTRTRAFDFFVRIMIAGTIIFGGGPVVIPLLRSYVVDPGWVSSRNFILGFALIQALPGPQFNFAIYLGVLAIPHQPVVGAILGCVAIFTPGIVLKIGLLPFYNKWRDNDTAKSVLRGLNAAAVGLIYAATYRLLQVGFIMSSGEPDTPAIGSSLFQDGWWVVVTAGAFVGCEWFKVPSPIAILGGGVAGVAWWGVTKR</sequence>
<feature type="transmembrane region" description="Helical" evidence="8">
    <location>
        <begin position="339"/>
        <end position="361"/>
    </location>
</feature>
<feature type="transmembrane region" description="Helical" evidence="8">
    <location>
        <begin position="308"/>
        <end position="327"/>
    </location>
</feature>
<feature type="compositionally biased region" description="Basic and acidic residues" evidence="7">
    <location>
        <begin position="232"/>
        <end position="246"/>
    </location>
</feature>
<feature type="transmembrane region" description="Helical" evidence="8">
    <location>
        <begin position="106"/>
        <end position="125"/>
    </location>
</feature>
<feature type="transmembrane region" description="Helical" evidence="8">
    <location>
        <begin position="407"/>
        <end position="432"/>
    </location>
</feature>
<feature type="region of interest" description="Disordered" evidence="7">
    <location>
        <begin position="232"/>
        <end position="255"/>
    </location>
</feature>
<evidence type="ECO:0000256" key="6">
    <source>
        <dbReference type="ARBA" id="ARBA00023136"/>
    </source>
</evidence>
<dbReference type="Proteomes" id="UP001050691">
    <property type="component" value="Unassembled WGS sequence"/>
</dbReference>
<evidence type="ECO:0008006" key="11">
    <source>
        <dbReference type="Google" id="ProtNLM"/>
    </source>
</evidence>
<keyword evidence="6 8" id="KW-0472">Membrane</keyword>
<accession>A0AAV5AQZ1</accession>
<comment type="similarity">
    <text evidence="2">Belongs to the chromate ion transporter (CHR) (TC 2.A.51) family.</text>
</comment>
<protein>
    <recommendedName>
        <fullName evidence="11">Chromate ion transporter</fullName>
    </recommendedName>
</protein>
<feature type="transmembrane region" description="Helical" evidence="8">
    <location>
        <begin position="376"/>
        <end position="400"/>
    </location>
</feature>
<gene>
    <name evidence="9" type="ORF">Clacol_008554</name>
</gene>
<feature type="transmembrane region" description="Helical" evidence="8">
    <location>
        <begin position="172"/>
        <end position="190"/>
    </location>
</feature>
<feature type="transmembrane region" description="Helical" evidence="8">
    <location>
        <begin position="444"/>
        <end position="464"/>
    </location>
</feature>
<dbReference type="Pfam" id="PF02417">
    <property type="entry name" value="Chromate_transp"/>
    <property type="match status" value="2"/>
</dbReference>
<organism evidence="9 10">
    <name type="scientific">Clathrus columnatus</name>
    <dbReference type="NCBI Taxonomy" id="1419009"/>
    <lineage>
        <taxon>Eukaryota</taxon>
        <taxon>Fungi</taxon>
        <taxon>Dikarya</taxon>
        <taxon>Basidiomycota</taxon>
        <taxon>Agaricomycotina</taxon>
        <taxon>Agaricomycetes</taxon>
        <taxon>Phallomycetidae</taxon>
        <taxon>Phallales</taxon>
        <taxon>Clathraceae</taxon>
        <taxon>Clathrus</taxon>
    </lineage>
</organism>
<comment type="subcellular location">
    <subcellularLocation>
        <location evidence="1">Cell membrane</location>
        <topology evidence="1">Multi-pass membrane protein</topology>
    </subcellularLocation>
</comment>
<dbReference type="GO" id="GO:0005886">
    <property type="term" value="C:plasma membrane"/>
    <property type="evidence" value="ECO:0007669"/>
    <property type="project" value="UniProtKB-SubCell"/>
</dbReference>
<comment type="caution">
    <text evidence="9">The sequence shown here is derived from an EMBL/GenBank/DDBJ whole genome shotgun (WGS) entry which is preliminary data.</text>
</comment>
<evidence type="ECO:0000256" key="5">
    <source>
        <dbReference type="ARBA" id="ARBA00022989"/>
    </source>
</evidence>
<reference evidence="9" key="1">
    <citation type="submission" date="2021-10" db="EMBL/GenBank/DDBJ databases">
        <title>De novo Genome Assembly of Clathrus columnatus (Basidiomycota, Fungi) Using Illumina and Nanopore Sequence Data.</title>
        <authorList>
            <person name="Ogiso-Tanaka E."/>
            <person name="Itagaki H."/>
            <person name="Hosoya T."/>
            <person name="Hosaka K."/>
        </authorList>
    </citation>
    <scope>NUCLEOTIDE SEQUENCE</scope>
    <source>
        <strain evidence="9">MO-923</strain>
    </source>
</reference>
<keyword evidence="3" id="KW-1003">Cell membrane</keyword>
<dbReference type="AlphaFoldDB" id="A0AAV5AQZ1"/>
<keyword evidence="4 8" id="KW-0812">Transmembrane</keyword>
<evidence type="ECO:0000256" key="4">
    <source>
        <dbReference type="ARBA" id="ARBA00022692"/>
    </source>
</evidence>
<feature type="transmembrane region" description="Helical" evidence="8">
    <location>
        <begin position="137"/>
        <end position="160"/>
    </location>
</feature>
<dbReference type="PANTHER" id="PTHR33567">
    <property type="entry name" value="CHROMATE ION TRANSPORTER (EUROFUNG)"/>
    <property type="match status" value="1"/>
</dbReference>
<evidence type="ECO:0000256" key="3">
    <source>
        <dbReference type="ARBA" id="ARBA00022475"/>
    </source>
</evidence>
<evidence type="ECO:0000256" key="1">
    <source>
        <dbReference type="ARBA" id="ARBA00004651"/>
    </source>
</evidence>
<evidence type="ECO:0000256" key="7">
    <source>
        <dbReference type="SAM" id="MobiDB-lite"/>
    </source>
</evidence>
<dbReference type="PANTHER" id="PTHR33567:SF3">
    <property type="entry name" value="CHROMATE ION TRANSPORTER (EUROFUNG)"/>
    <property type="match status" value="1"/>
</dbReference>
<keyword evidence="5 8" id="KW-1133">Transmembrane helix</keyword>
<keyword evidence="10" id="KW-1185">Reference proteome</keyword>